<protein>
    <submittedName>
        <fullName evidence="1">Uncharacterized protein</fullName>
    </submittedName>
</protein>
<dbReference type="Proteomes" id="UP000011626">
    <property type="component" value="Unassembled WGS sequence"/>
</dbReference>
<dbReference type="EMBL" id="AOIU01000049">
    <property type="protein sequence ID" value="ELZ19693.1"/>
    <property type="molecule type" value="Genomic_DNA"/>
</dbReference>
<comment type="caution">
    <text evidence="1">The sequence shown here is derived from an EMBL/GenBank/DDBJ whole genome shotgun (WGS) entry which is preliminary data.</text>
</comment>
<evidence type="ECO:0000313" key="2">
    <source>
        <dbReference type="Proteomes" id="UP000011626"/>
    </source>
</evidence>
<accession>M0CAP9</accession>
<proteinExistence type="predicted"/>
<dbReference type="eggNOG" id="ENOG502N5EX">
    <property type="taxonomic scope" value="Archaea"/>
</dbReference>
<dbReference type="AlphaFoldDB" id="M0CAP9"/>
<reference evidence="1 2" key="1">
    <citation type="journal article" date="2014" name="PLoS Genet.">
        <title>Phylogenetically driven sequencing of extremely halophilic archaea reveals strategies for static and dynamic osmo-response.</title>
        <authorList>
            <person name="Becker E.A."/>
            <person name="Seitzer P.M."/>
            <person name="Tritt A."/>
            <person name="Larsen D."/>
            <person name="Krusor M."/>
            <person name="Yao A.I."/>
            <person name="Wu D."/>
            <person name="Madern D."/>
            <person name="Eisen J.A."/>
            <person name="Darling A.E."/>
            <person name="Facciotti M.T."/>
        </authorList>
    </citation>
    <scope>NUCLEOTIDE SEQUENCE [LARGE SCALE GENOMIC DNA]</scope>
    <source>
        <strain evidence="1 2">2-9-1</strain>
    </source>
</reference>
<dbReference type="STRING" id="797114.C475_22149"/>
<evidence type="ECO:0000313" key="1">
    <source>
        <dbReference type="EMBL" id="ELZ19693.1"/>
    </source>
</evidence>
<sequence>MDERLRGGRQAVLLEDGDFLLDEVPNLHTAECSQSIDDRIADARDVLLEAIAPGVAVHGFQFDSLDQ</sequence>
<organism evidence="1 2">
    <name type="scientific">Halosimplex carlsbadense 2-9-1</name>
    <dbReference type="NCBI Taxonomy" id="797114"/>
    <lineage>
        <taxon>Archaea</taxon>
        <taxon>Methanobacteriati</taxon>
        <taxon>Methanobacteriota</taxon>
        <taxon>Stenosarchaea group</taxon>
        <taxon>Halobacteria</taxon>
        <taxon>Halobacteriales</taxon>
        <taxon>Haloarculaceae</taxon>
        <taxon>Halosimplex</taxon>
    </lineage>
</organism>
<gene>
    <name evidence="1" type="ORF">C475_22149</name>
</gene>
<keyword evidence="2" id="KW-1185">Reference proteome</keyword>
<name>M0CAP9_9EURY</name>